<keyword evidence="2" id="KW-1133">Transmembrane helix</keyword>
<feature type="compositionally biased region" description="Low complexity" evidence="1">
    <location>
        <begin position="193"/>
        <end position="206"/>
    </location>
</feature>
<feature type="transmembrane region" description="Helical" evidence="2">
    <location>
        <begin position="35"/>
        <end position="58"/>
    </location>
</feature>
<dbReference type="Pfam" id="PF03703">
    <property type="entry name" value="bPH_2"/>
    <property type="match status" value="1"/>
</dbReference>
<evidence type="ECO:0000256" key="2">
    <source>
        <dbReference type="SAM" id="Phobius"/>
    </source>
</evidence>
<evidence type="ECO:0000256" key="1">
    <source>
        <dbReference type="SAM" id="MobiDB-lite"/>
    </source>
</evidence>
<dbReference type="RefSeq" id="WP_379705252.1">
    <property type="nucleotide sequence ID" value="NZ_JBHTAT010000001.1"/>
</dbReference>
<dbReference type="PANTHER" id="PTHR37938:SF1">
    <property type="entry name" value="BLL0215 PROTEIN"/>
    <property type="match status" value="1"/>
</dbReference>
<feature type="region of interest" description="Disordered" evidence="1">
    <location>
        <begin position="187"/>
        <end position="228"/>
    </location>
</feature>
<feature type="compositionally biased region" description="Acidic residues" evidence="1">
    <location>
        <begin position="207"/>
        <end position="218"/>
    </location>
</feature>
<dbReference type="Proteomes" id="UP001596434">
    <property type="component" value="Unassembled WGS sequence"/>
</dbReference>
<gene>
    <name evidence="4" type="ORF">ACFQKE_14320</name>
</gene>
<accession>A0ABD6A1G7</accession>
<dbReference type="InterPro" id="IPR005182">
    <property type="entry name" value="YdbS-like_PH"/>
</dbReference>
<protein>
    <submittedName>
        <fullName evidence="4">PH domain-containing protein</fullName>
    </submittedName>
</protein>
<dbReference type="PANTHER" id="PTHR37938">
    <property type="entry name" value="BLL0215 PROTEIN"/>
    <property type="match status" value="1"/>
</dbReference>
<sequence length="228" mass="24651">MSDGTVDGDAAPPEWLTLDPDEEVVWIGQPAFETLYGTIATGLVLTVVLIGFLVLLGVPFAYYRIENTEYVVTTKSLYVKTGIFSTNIETVDLDRIQNTEFNRSFWGKQFDYGSISISTAGSSGAEISFDGIPDAPSVRDRITELQRRHAGRGGDETADGDLPASADQLAELIEEVRATREAFERIEHRLADGDAGTAVETTTDATDAGDDDGDDTDDDQSRTNASSP</sequence>
<comment type="caution">
    <text evidence="4">The sequence shown here is derived from an EMBL/GenBank/DDBJ whole genome shotgun (WGS) entry which is preliminary data.</text>
</comment>
<keyword evidence="2" id="KW-0472">Membrane</keyword>
<feature type="domain" description="YdbS-like PH" evidence="3">
    <location>
        <begin position="67"/>
        <end position="142"/>
    </location>
</feature>
<keyword evidence="5" id="KW-1185">Reference proteome</keyword>
<organism evidence="4 5">
    <name type="scientific">Haloplanus litoreus</name>
    <dbReference type="NCBI Taxonomy" id="767515"/>
    <lineage>
        <taxon>Archaea</taxon>
        <taxon>Methanobacteriati</taxon>
        <taxon>Methanobacteriota</taxon>
        <taxon>Stenosarchaea group</taxon>
        <taxon>Halobacteria</taxon>
        <taxon>Halobacteriales</taxon>
        <taxon>Haloferacaceae</taxon>
        <taxon>Haloplanus</taxon>
    </lineage>
</organism>
<keyword evidence="2" id="KW-0812">Transmembrane</keyword>
<dbReference type="GeneID" id="96954848"/>
<evidence type="ECO:0000259" key="3">
    <source>
        <dbReference type="Pfam" id="PF03703"/>
    </source>
</evidence>
<proteinExistence type="predicted"/>
<evidence type="ECO:0000313" key="4">
    <source>
        <dbReference type="EMBL" id="MFC7256457.1"/>
    </source>
</evidence>
<dbReference type="EMBL" id="JBHTAT010000001">
    <property type="protein sequence ID" value="MFC7256457.1"/>
    <property type="molecule type" value="Genomic_DNA"/>
</dbReference>
<name>A0ABD6A1G7_9EURY</name>
<reference evidence="4 5" key="1">
    <citation type="journal article" date="2019" name="Int. J. Syst. Evol. Microbiol.">
        <title>The Global Catalogue of Microorganisms (GCM) 10K type strain sequencing project: providing services to taxonomists for standard genome sequencing and annotation.</title>
        <authorList>
            <consortium name="The Broad Institute Genomics Platform"/>
            <consortium name="The Broad Institute Genome Sequencing Center for Infectious Disease"/>
            <person name="Wu L."/>
            <person name="Ma J."/>
        </authorList>
    </citation>
    <scope>NUCLEOTIDE SEQUENCE [LARGE SCALE GENOMIC DNA]</scope>
    <source>
        <strain evidence="4 5">GX21</strain>
    </source>
</reference>
<dbReference type="AlphaFoldDB" id="A0ABD6A1G7"/>
<evidence type="ECO:0000313" key="5">
    <source>
        <dbReference type="Proteomes" id="UP001596434"/>
    </source>
</evidence>